<dbReference type="AlphaFoldDB" id="U6GVA4"/>
<organism evidence="2 3">
    <name type="scientific">Eimeria praecox</name>
    <dbReference type="NCBI Taxonomy" id="51316"/>
    <lineage>
        <taxon>Eukaryota</taxon>
        <taxon>Sar</taxon>
        <taxon>Alveolata</taxon>
        <taxon>Apicomplexa</taxon>
        <taxon>Conoidasida</taxon>
        <taxon>Coccidia</taxon>
        <taxon>Eucoccidiorida</taxon>
        <taxon>Eimeriorina</taxon>
        <taxon>Eimeriidae</taxon>
        <taxon>Eimeria</taxon>
    </lineage>
</organism>
<protein>
    <submittedName>
        <fullName evidence="2">Uncharacterized protein</fullName>
    </submittedName>
</protein>
<reference evidence="2" key="1">
    <citation type="submission" date="2013-10" db="EMBL/GenBank/DDBJ databases">
        <title>Genomic analysis of the causative agents of coccidiosis in chickens.</title>
        <authorList>
            <person name="Reid A.J."/>
            <person name="Blake D."/>
            <person name="Billington K."/>
            <person name="Browne H."/>
            <person name="Dunn M."/>
            <person name="Hung S."/>
            <person name="Kawahara F."/>
            <person name="Miranda-Saavedra D."/>
            <person name="Mourier T."/>
            <person name="Nagra H."/>
            <person name="Otto T.D."/>
            <person name="Rawlings N."/>
            <person name="Sanchez A."/>
            <person name="Sanders M."/>
            <person name="Subramaniam C."/>
            <person name="Tay Y."/>
            <person name="Dear P."/>
            <person name="Doerig C."/>
            <person name="Gruber A."/>
            <person name="Parkinson J."/>
            <person name="Shirley M."/>
            <person name="Wan K.L."/>
            <person name="Berriman M."/>
            <person name="Tomley F."/>
            <person name="Pain A."/>
        </authorList>
    </citation>
    <scope>NUCLEOTIDE SEQUENCE [LARGE SCALE GENOMIC DNA]</scope>
    <source>
        <strain evidence="2">Houghton</strain>
    </source>
</reference>
<name>U6GVA4_9EIME</name>
<dbReference type="VEuPathDB" id="ToxoDB:EPH_0012150"/>
<dbReference type="Proteomes" id="UP000018201">
    <property type="component" value="Unassembled WGS sequence"/>
</dbReference>
<sequence>MHGIYPAIEVCADPKEEAAAGRRKVRVPTCSVPLVARAATPATQQVADRKNRMAKNDLGGGLESRNRPKERRKGLDLDRMALALLPAALLPAEHKPLRHMLQQVQGRAEDMCLPHEDGFSSGIITALITQYGFLNAAVHLNVSSWQQMAVLGYKATYRLKDGTSATVNVTLVEVFFGSTGPPDPRFKYFYGDGQGFGHKHLGRDVGCILEEMVTQALSEAASTGGGRITETINDDSASWQL</sequence>
<accession>U6GVA4</accession>
<evidence type="ECO:0000313" key="2">
    <source>
        <dbReference type="EMBL" id="CDI84100.1"/>
    </source>
</evidence>
<proteinExistence type="predicted"/>
<feature type="region of interest" description="Disordered" evidence="1">
    <location>
        <begin position="41"/>
        <end position="73"/>
    </location>
</feature>
<evidence type="ECO:0000256" key="1">
    <source>
        <dbReference type="SAM" id="MobiDB-lite"/>
    </source>
</evidence>
<keyword evidence="3" id="KW-1185">Reference proteome</keyword>
<dbReference type="EMBL" id="HG692691">
    <property type="protein sequence ID" value="CDI84100.1"/>
    <property type="molecule type" value="Genomic_DNA"/>
</dbReference>
<evidence type="ECO:0000313" key="3">
    <source>
        <dbReference type="Proteomes" id="UP000018201"/>
    </source>
</evidence>
<gene>
    <name evidence="2" type="ORF">EPH_0012150</name>
</gene>
<reference evidence="2" key="2">
    <citation type="submission" date="2013-10" db="EMBL/GenBank/DDBJ databases">
        <authorList>
            <person name="Aslett M."/>
        </authorList>
    </citation>
    <scope>NUCLEOTIDE SEQUENCE [LARGE SCALE GENOMIC DNA]</scope>
    <source>
        <strain evidence="2">Houghton</strain>
    </source>
</reference>